<dbReference type="GO" id="GO:0016874">
    <property type="term" value="F:ligase activity"/>
    <property type="evidence" value="ECO:0007669"/>
    <property type="project" value="UniProtKB-KW"/>
</dbReference>
<feature type="domain" description="O-antigen ligase-related" evidence="6">
    <location>
        <begin position="376"/>
        <end position="456"/>
    </location>
</feature>
<protein>
    <submittedName>
        <fullName evidence="7">O-antigen ligase family protein</fullName>
    </submittedName>
</protein>
<keyword evidence="4 5" id="KW-0472">Membrane</keyword>
<dbReference type="KEGG" id="ttz:FHG85_01370"/>
<evidence type="ECO:0000259" key="6">
    <source>
        <dbReference type="Pfam" id="PF04932"/>
    </source>
</evidence>
<organism evidence="7 8">
    <name type="scientific">Tenuifilum thalassicum</name>
    <dbReference type="NCBI Taxonomy" id="2590900"/>
    <lineage>
        <taxon>Bacteria</taxon>
        <taxon>Pseudomonadati</taxon>
        <taxon>Bacteroidota</taxon>
        <taxon>Bacteroidia</taxon>
        <taxon>Bacteroidales</taxon>
        <taxon>Tenuifilaceae</taxon>
        <taxon>Tenuifilum</taxon>
    </lineage>
</organism>
<dbReference type="PANTHER" id="PTHR37422">
    <property type="entry name" value="TEICHURONIC ACID BIOSYNTHESIS PROTEIN TUAE"/>
    <property type="match status" value="1"/>
</dbReference>
<evidence type="ECO:0000256" key="1">
    <source>
        <dbReference type="ARBA" id="ARBA00004141"/>
    </source>
</evidence>
<feature type="transmembrane region" description="Helical" evidence="5">
    <location>
        <begin position="223"/>
        <end position="241"/>
    </location>
</feature>
<dbReference type="EMBL" id="CP041345">
    <property type="protein sequence ID" value="QKG78970.1"/>
    <property type="molecule type" value="Genomic_DNA"/>
</dbReference>
<name>A0A7D3XJK1_9BACT</name>
<dbReference type="InterPro" id="IPR007016">
    <property type="entry name" value="O-antigen_ligase-rel_domated"/>
</dbReference>
<gene>
    <name evidence="7" type="ORF">FHG85_01370</name>
</gene>
<feature type="transmembrane region" description="Helical" evidence="5">
    <location>
        <begin position="145"/>
        <end position="167"/>
    </location>
</feature>
<dbReference type="GO" id="GO:0016020">
    <property type="term" value="C:membrane"/>
    <property type="evidence" value="ECO:0007669"/>
    <property type="project" value="UniProtKB-SubCell"/>
</dbReference>
<dbReference type="RefSeq" id="WP_173072486.1">
    <property type="nucleotide sequence ID" value="NZ_CP041345.1"/>
</dbReference>
<evidence type="ECO:0000256" key="5">
    <source>
        <dbReference type="SAM" id="Phobius"/>
    </source>
</evidence>
<dbReference type="InterPro" id="IPR051533">
    <property type="entry name" value="WaaL-like"/>
</dbReference>
<keyword evidence="3 5" id="KW-1133">Transmembrane helix</keyword>
<accession>A0A7D3XJK1</accession>
<feature type="transmembrane region" description="Helical" evidence="5">
    <location>
        <begin position="58"/>
        <end position="75"/>
    </location>
</feature>
<keyword evidence="2 5" id="KW-0812">Transmembrane</keyword>
<comment type="subcellular location">
    <subcellularLocation>
        <location evidence="1">Membrane</location>
        <topology evidence="1">Multi-pass membrane protein</topology>
    </subcellularLocation>
</comment>
<feature type="transmembrane region" description="Helical" evidence="5">
    <location>
        <begin position="113"/>
        <end position="133"/>
    </location>
</feature>
<feature type="transmembrane region" description="Helical" evidence="5">
    <location>
        <begin position="179"/>
        <end position="211"/>
    </location>
</feature>
<dbReference type="AlphaFoldDB" id="A0A7D3XJK1"/>
<dbReference type="Proteomes" id="UP000500961">
    <property type="component" value="Chromosome"/>
</dbReference>
<evidence type="ECO:0000313" key="7">
    <source>
        <dbReference type="EMBL" id="QKG78970.1"/>
    </source>
</evidence>
<keyword evidence="7" id="KW-0436">Ligase</keyword>
<dbReference type="PANTHER" id="PTHR37422:SF17">
    <property type="entry name" value="O-ANTIGEN LIGASE"/>
    <property type="match status" value="1"/>
</dbReference>
<evidence type="ECO:0000313" key="8">
    <source>
        <dbReference type="Proteomes" id="UP000500961"/>
    </source>
</evidence>
<proteinExistence type="predicted"/>
<feature type="transmembrane region" description="Helical" evidence="5">
    <location>
        <begin position="476"/>
        <end position="509"/>
    </location>
</feature>
<sequence>MFSSSFHHKVYLAGLAITLCSLPSSIFGVSVGIITLALNFILSGNWRTKLQRLKDNPWVWVFIAMYLPILFSGMFSENQRLGLEIIRLWLPILILPLIISMSDRLSKKEFTSLIFLFLLSVFAVTLIGTYNFINHNYSDIRKIFPYISHIRLALMINLSIAFLISFLKEWTRISIKITLVALLAWFIIFLFVLKSITGLLFLSIISLLIIIKALKHAGSISRFAIITGSLTVFFLFASYVLHKYDEFKTIKLTPDNQPKQFTLNGNPYQHDTLSVETENGYLVNLNICDKELKKEWEKRSSVPFDSMDKKGQPLRKTLIRYLTSYGFTKDSAGVNRLDSIDVKLIESGYTNKLFRKTITGFESRLYELFYEIRNRNSFNKIKTGSLTQRLIYLKACWHVIKKNPILGVGYGDVLSEINQYYEVNNINLPQKYRYMPHNQYLTIWASAGILGLIIFLVSLTLPFFVSSNFSEFPVMFFWILITLSMLFEDTLLTHTGISFMAIFSSIFLFGFKYSYNQSK</sequence>
<keyword evidence="8" id="KW-1185">Reference proteome</keyword>
<feature type="transmembrane region" description="Helical" evidence="5">
    <location>
        <begin position="81"/>
        <end position="101"/>
    </location>
</feature>
<evidence type="ECO:0000256" key="2">
    <source>
        <dbReference type="ARBA" id="ARBA00022692"/>
    </source>
</evidence>
<reference evidence="7 8" key="1">
    <citation type="submission" date="2019-07" db="EMBL/GenBank/DDBJ databases">
        <title>Thalassofilum flectens gen. nov., sp. nov., a novel moderate thermophilic anaerobe from a shallow sea hot spring in Kunashir Island (Russia), representing a new family in the order Bacteroidales, and proposal of Thalassofilacea fam. nov.</title>
        <authorList>
            <person name="Kochetkova T.V."/>
            <person name="Podosokorskaya O.A."/>
            <person name="Novikov A."/>
            <person name="Elcheninov A.G."/>
            <person name="Toshchakov S.V."/>
            <person name="Kublanov I.V."/>
        </authorList>
    </citation>
    <scope>NUCLEOTIDE SEQUENCE [LARGE SCALE GENOMIC DNA]</scope>
    <source>
        <strain evidence="7 8">38-H</strain>
    </source>
</reference>
<evidence type="ECO:0000256" key="4">
    <source>
        <dbReference type="ARBA" id="ARBA00023136"/>
    </source>
</evidence>
<feature type="transmembrane region" description="Helical" evidence="5">
    <location>
        <begin position="12"/>
        <end position="38"/>
    </location>
</feature>
<dbReference type="Pfam" id="PF04932">
    <property type="entry name" value="Wzy_C"/>
    <property type="match status" value="1"/>
</dbReference>
<feature type="transmembrane region" description="Helical" evidence="5">
    <location>
        <begin position="441"/>
        <end position="464"/>
    </location>
</feature>
<evidence type="ECO:0000256" key="3">
    <source>
        <dbReference type="ARBA" id="ARBA00022989"/>
    </source>
</evidence>